<evidence type="ECO:0000313" key="1">
    <source>
        <dbReference type="EMBL" id="THV03090.1"/>
    </source>
</evidence>
<sequence>MPTSTHFELYLNLQSRKESSLLSKLPSLLRTWYGNQINAVDSLLCLQQDRSWKHQVDPQPTREESSRTYVPGSTHRYLEFKTFRDHSNSIHVDFGGESTTIQMQMLGKVVKPRPRDPDGTSETAGVKLGLRVDFVAKNQETAAKLREFLITRGGKLIELEPETFLWWAMELPRPDSDSEFRFTILDFFWDQHGRNIHQKLEIAKEVRGFTKEWLKEAVTLTNFEVIRAKIGESGVNTKL</sequence>
<dbReference type="Gene3D" id="3.30.70.100">
    <property type="match status" value="1"/>
</dbReference>
<organism evidence="1 2">
    <name type="scientific">Dendrothele bispora (strain CBS 962.96)</name>
    <dbReference type="NCBI Taxonomy" id="1314807"/>
    <lineage>
        <taxon>Eukaryota</taxon>
        <taxon>Fungi</taxon>
        <taxon>Dikarya</taxon>
        <taxon>Basidiomycota</taxon>
        <taxon>Agaricomycotina</taxon>
        <taxon>Agaricomycetes</taxon>
        <taxon>Agaricomycetidae</taxon>
        <taxon>Agaricales</taxon>
        <taxon>Agaricales incertae sedis</taxon>
        <taxon>Dendrothele</taxon>
    </lineage>
</organism>
<gene>
    <name evidence="1" type="ORF">K435DRAFT_852161</name>
</gene>
<keyword evidence="2" id="KW-1185">Reference proteome</keyword>
<dbReference type="EMBL" id="ML179070">
    <property type="protein sequence ID" value="THV03090.1"/>
    <property type="molecule type" value="Genomic_DNA"/>
</dbReference>
<dbReference type="AlphaFoldDB" id="A0A4S8MJV2"/>
<reference evidence="1 2" key="1">
    <citation type="journal article" date="2019" name="Nat. Ecol. Evol.">
        <title>Megaphylogeny resolves global patterns of mushroom evolution.</title>
        <authorList>
            <person name="Varga T."/>
            <person name="Krizsan K."/>
            <person name="Foldi C."/>
            <person name="Dima B."/>
            <person name="Sanchez-Garcia M."/>
            <person name="Sanchez-Ramirez S."/>
            <person name="Szollosi G.J."/>
            <person name="Szarkandi J.G."/>
            <person name="Papp V."/>
            <person name="Albert L."/>
            <person name="Andreopoulos W."/>
            <person name="Angelini C."/>
            <person name="Antonin V."/>
            <person name="Barry K.W."/>
            <person name="Bougher N.L."/>
            <person name="Buchanan P."/>
            <person name="Buyck B."/>
            <person name="Bense V."/>
            <person name="Catcheside P."/>
            <person name="Chovatia M."/>
            <person name="Cooper J."/>
            <person name="Damon W."/>
            <person name="Desjardin D."/>
            <person name="Finy P."/>
            <person name="Geml J."/>
            <person name="Haridas S."/>
            <person name="Hughes K."/>
            <person name="Justo A."/>
            <person name="Karasinski D."/>
            <person name="Kautmanova I."/>
            <person name="Kiss B."/>
            <person name="Kocsube S."/>
            <person name="Kotiranta H."/>
            <person name="LaButti K.M."/>
            <person name="Lechner B.E."/>
            <person name="Liimatainen K."/>
            <person name="Lipzen A."/>
            <person name="Lukacs Z."/>
            <person name="Mihaltcheva S."/>
            <person name="Morgado L.N."/>
            <person name="Niskanen T."/>
            <person name="Noordeloos M.E."/>
            <person name="Ohm R.A."/>
            <person name="Ortiz-Santana B."/>
            <person name="Ovrebo C."/>
            <person name="Racz N."/>
            <person name="Riley R."/>
            <person name="Savchenko A."/>
            <person name="Shiryaev A."/>
            <person name="Soop K."/>
            <person name="Spirin V."/>
            <person name="Szebenyi C."/>
            <person name="Tomsovsky M."/>
            <person name="Tulloss R.E."/>
            <person name="Uehling J."/>
            <person name="Grigoriev I.V."/>
            <person name="Vagvolgyi C."/>
            <person name="Papp T."/>
            <person name="Martin F.M."/>
            <person name="Miettinen O."/>
            <person name="Hibbett D.S."/>
            <person name="Nagy L.G."/>
        </authorList>
    </citation>
    <scope>NUCLEOTIDE SEQUENCE [LARGE SCALE GENOMIC DNA]</scope>
    <source>
        <strain evidence="1 2">CBS 962.96</strain>
    </source>
</reference>
<proteinExistence type="predicted"/>
<evidence type="ECO:0000313" key="2">
    <source>
        <dbReference type="Proteomes" id="UP000297245"/>
    </source>
</evidence>
<name>A0A4S8MJV2_DENBC</name>
<dbReference type="Proteomes" id="UP000297245">
    <property type="component" value="Unassembled WGS sequence"/>
</dbReference>
<protein>
    <submittedName>
        <fullName evidence="1">Uncharacterized protein</fullName>
    </submittedName>
</protein>
<accession>A0A4S8MJV2</accession>